<proteinExistence type="predicted"/>
<evidence type="ECO:0000313" key="1">
    <source>
        <dbReference type="EMBL" id="MDP2567163.1"/>
    </source>
</evidence>
<dbReference type="EMBL" id="JAUYVT010000095">
    <property type="protein sequence ID" value="MDP2567163.1"/>
    <property type="molecule type" value="Genomic_DNA"/>
</dbReference>
<reference evidence="1" key="1">
    <citation type="submission" date="2023-07" db="EMBL/GenBank/DDBJ databases">
        <title>Genome content predicts the carbon catabolic preferences of heterotrophic bacteria.</title>
        <authorList>
            <person name="Gralka M."/>
        </authorList>
    </citation>
    <scope>NUCLEOTIDE SEQUENCE</scope>
    <source>
        <strain evidence="1">4G09</strain>
    </source>
</reference>
<gene>
    <name evidence="1" type="ORF">Q8W34_21295</name>
</gene>
<protein>
    <submittedName>
        <fullName evidence="1">Uncharacterized protein</fullName>
    </submittedName>
</protein>
<organism evidence="1 2">
    <name type="scientific">Pseudoalteromonas marina</name>
    <dbReference type="NCBI Taxonomy" id="267375"/>
    <lineage>
        <taxon>Bacteria</taxon>
        <taxon>Pseudomonadati</taxon>
        <taxon>Pseudomonadota</taxon>
        <taxon>Gammaproteobacteria</taxon>
        <taxon>Alteromonadales</taxon>
        <taxon>Pseudoalteromonadaceae</taxon>
        <taxon>Pseudoalteromonas</taxon>
    </lineage>
</organism>
<accession>A0ABT9FK50</accession>
<comment type="caution">
    <text evidence="1">The sequence shown here is derived from an EMBL/GenBank/DDBJ whole genome shotgun (WGS) entry which is preliminary data.</text>
</comment>
<dbReference type="Proteomes" id="UP001177212">
    <property type="component" value="Unassembled WGS sequence"/>
</dbReference>
<feature type="non-terminal residue" evidence="1">
    <location>
        <position position="90"/>
    </location>
</feature>
<feature type="non-terminal residue" evidence="1">
    <location>
        <position position="1"/>
    </location>
</feature>
<keyword evidence="2" id="KW-1185">Reference proteome</keyword>
<evidence type="ECO:0000313" key="2">
    <source>
        <dbReference type="Proteomes" id="UP001177212"/>
    </source>
</evidence>
<name>A0ABT9FK50_9GAMM</name>
<sequence>VYIQQAANVGDNAIEADNSEFDSSSTPLTMPTVSNVTIVGAEGNNGIRLRAGTAGALSNVFVTGPATFEYCLRVGCESVPRAEDGKLTIT</sequence>